<comment type="caution">
    <text evidence="1">The sequence shown here is derived from an EMBL/GenBank/DDBJ whole genome shotgun (WGS) entry which is preliminary data.</text>
</comment>
<dbReference type="InterPro" id="IPR036397">
    <property type="entry name" value="RNaseH_sf"/>
</dbReference>
<dbReference type="Gene3D" id="3.30.420.10">
    <property type="entry name" value="Ribonuclease H-like superfamily/Ribonuclease H"/>
    <property type="match status" value="1"/>
</dbReference>
<dbReference type="PANTHER" id="PTHR47331:SF1">
    <property type="entry name" value="GAG-LIKE PROTEIN"/>
    <property type="match status" value="1"/>
</dbReference>
<evidence type="ECO:0000313" key="1">
    <source>
        <dbReference type="EMBL" id="KAJ8945564.1"/>
    </source>
</evidence>
<sequence>MHQQVLFKTFVESFNSNSNHGIIAQRVNPQPPFFTTGMEFAGPFQIKNKIGKGGSHVKAYLAHFICFSTRGVHLELVTSLSTEALIATFRRFVARRS</sequence>
<dbReference type="GO" id="GO:0003676">
    <property type="term" value="F:nucleic acid binding"/>
    <property type="evidence" value="ECO:0007669"/>
    <property type="project" value="InterPro"/>
</dbReference>
<dbReference type="Proteomes" id="UP001162162">
    <property type="component" value="Unassembled WGS sequence"/>
</dbReference>
<proteinExistence type="predicted"/>
<organism evidence="1 2">
    <name type="scientific">Aromia moschata</name>
    <dbReference type="NCBI Taxonomy" id="1265417"/>
    <lineage>
        <taxon>Eukaryota</taxon>
        <taxon>Metazoa</taxon>
        <taxon>Ecdysozoa</taxon>
        <taxon>Arthropoda</taxon>
        <taxon>Hexapoda</taxon>
        <taxon>Insecta</taxon>
        <taxon>Pterygota</taxon>
        <taxon>Neoptera</taxon>
        <taxon>Endopterygota</taxon>
        <taxon>Coleoptera</taxon>
        <taxon>Polyphaga</taxon>
        <taxon>Cucujiformia</taxon>
        <taxon>Chrysomeloidea</taxon>
        <taxon>Cerambycidae</taxon>
        <taxon>Cerambycinae</taxon>
        <taxon>Callichromatini</taxon>
        <taxon>Aromia</taxon>
    </lineage>
</organism>
<evidence type="ECO:0000313" key="2">
    <source>
        <dbReference type="Proteomes" id="UP001162162"/>
    </source>
</evidence>
<reference evidence="1" key="1">
    <citation type="journal article" date="2023" name="Insect Mol. Biol.">
        <title>Genome sequencing provides insights into the evolution of gene families encoding plant cell wall-degrading enzymes in longhorned beetles.</title>
        <authorList>
            <person name="Shin N.R."/>
            <person name="Okamura Y."/>
            <person name="Kirsch R."/>
            <person name="Pauchet Y."/>
        </authorList>
    </citation>
    <scope>NUCLEOTIDE SEQUENCE</scope>
    <source>
        <strain evidence="1">AMC_N1</strain>
    </source>
</reference>
<protein>
    <submittedName>
        <fullName evidence="1">Uncharacterized protein</fullName>
    </submittedName>
</protein>
<keyword evidence="2" id="KW-1185">Reference proteome</keyword>
<accession>A0AAV8Y464</accession>
<dbReference type="AlphaFoldDB" id="A0AAV8Y464"/>
<dbReference type="EMBL" id="JAPWTK010000213">
    <property type="protein sequence ID" value="KAJ8945564.1"/>
    <property type="molecule type" value="Genomic_DNA"/>
</dbReference>
<gene>
    <name evidence="1" type="ORF">NQ318_020411</name>
</gene>
<dbReference type="PANTHER" id="PTHR47331">
    <property type="entry name" value="PHD-TYPE DOMAIN-CONTAINING PROTEIN"/>
    <property type="match status" value="1"/>
</dbReference>
<name>A0AAV8Y464_9CUCU</name>